<accession>A0ABV2Q6T1</accession>
<dbReference type="CDD" id="cd07012">
    <property type="entry name" value="PBP2_Bug_TTT"/>
    <property type="match status" value="1"/>
</dbReference>
<comment type="caution">
    <text evidence="3">The sequence shown here is derived from an EMBL/GenBank/DDBJ whole genome shotgun (WGS) entry which is preliminary data.</text>
</comment>
<dbReference type="PANTHER" id="PTHR42928:SF5">
    <property type="entry name" value="BLR1237 PROTEIN"/>
    <property type="match status" value="1"/>
</dbReference>
<dbReference type="Gene3D" id="3.40.190.10">
    <property type="entry name" value="Periplasmic binding protein-like II"/>
    <property type="match status" value="1"/>
</dbReference>
<dbReference type="InterPro" id="IPR042100">
    <property type="entry name" value="Bug_dom1"/>
</dbReference>
<feature type="chain" id="PRO_5046357357" evidence="2">
    <location>
        <begin position="32"/>
        <end position="329"/>
    </location>
</feature>
<dbReference type="EMBL" id="JBEPSH010000003">
    <property type="protein sequence ID" value="MET4576715.1"/>
    <property type="molecule type" value="Genomic_DNA"/>
</dbReference>
<organism evidence="3 4">
    <name type="scientific">Ottowia thiooxydans</name>
    <dbReference type="NCBI Taxonomy" id="219182"/>
    <lineage>
        <taxon>Bacteria</taxon>
        <taxon>Pseudomonadati</taxon>
        <taxon>Pseudomonadota</taxon>
        <taxon>Betaproteobacteria</taxon>
        <taxon>Burkholderiales</taxon>
        <taxon>Comamonadaceae</taxon>
        <taxon>Ottowia</taxon>
    </lineage>
</organism>
<dbReference type="PIRSF" id="PIRSF017082">
    <property type="entry name" value="YflP"/>
    <property type="match status" value="1"/>
</dbReference>
<dbReference type="PROSITE" id="PS51318">
    <property type="entry name" value="TAT"/>
    <property type="match status" value="1"/>
</dbReference>
<evidence type="ECO:0000313" key="4">
    <source>
        <dbReference type="Proteomes" id="UP001549320"/>
    </source>
</evidence>
<proteinExistence type="inferred from homology"/>
<reference evidence="3 4" key="1">
    <citation type="submission" date="2024-06" db="EMBL/GenBank/DDBJ databases">
        <title>Sorghum-associated microbial communities from plants grown in Nebraska, USA.</title>
        <authorList>
            <person name="Schachtman D."/>
        </authorList>
    </citation>
    <scope>NUCLEOTIDE SEQUENCE [LARGE SCALE GENOMIC DNA]</scope>
    <source>
        <strain evidence="3 4">2709</strain>
    </source>
</reference>
<dbReference type="RefSeq" id="WP_354442779.1">
    <property type="nucleotide sequence ID" value="NZ_JBEPSH010000003.1"/>
</dbReference>
<dbReference type="InterPro" id="IPR005064">
    <property type="entry name" value="BUG"/>
</dbReference>
<protein>
    <submittedName>
        <fullName evidence="3">Tripartite-type tricarboxylate transporter receptor subunit TctC</fullName>
    </submittedName>
</protein>
<keyword evidence="3" id="KW-0675">Receptor</keyword>
<dbReference type="InterPro" id="IPR006311">
    <property type="entry name" value="TAT_signal"/>
</dbReference>
<feature type="signal peptide" evidence="2">
    <location>
        <begin position="1"/>
        <end position="31"/>
    </location>
</feature>
<evidence type="ECO:0000313" key="3">
    <source>
        <dbReference type="EMBL" id="MET4576715.1"/>
    </source>
</evidence>
<sequence length="329" mass="35029">MKPSIFSNRRSIIQGAAAVTLASLAPLRAFAQQASRIVVPFAAGASNDLVGRLMADALGKKMNRSFIVENRPGAGSMLGTQYVAQSKPADGQTLLLCATASMGILPAINKSVRYSVDRDFTFLVRIASSPFGLAVSKDFPANNFADFVRAAKAKPGTIRIGSAGIGALDYMGAMMLQSDLGIELNVIPYKGMAPVLNDLQGGHIDACIVSPGSIRPMVQDGKVKMLAVFGGRRSDVLPQVPSSPEIGHPNLRVENWWGIAGPAGMPAATTEALRAAMVQVINDPEFIKSLQEKGFDPAPLSGDEFKKFVTTDLNRWRNLSAKAKISIEE</sequence>
<dbReference type="PANTHER" id="PTHR42928">
    <property type="entry name" value="TRICARBOXYLATE-BINDING PROTEIN"/>
    <property type="match status" value="1"/>
</dbReference>
<evidence type="ECO:0000256" key="1">
    <source>
        <dbReference type="ARBA" id="ARBA00006987"/>
    </source>
</evidence>
<dbReference type="Proteomes" id="UP001549320">
    <property type="component" value="Unassembled WGS sequence"/>
</dbReference>
<dbReference type="SUPFAM" id="SSF53850">
    <property type="entry name" value="Periplasmic binding protein-like II"/>
    <property type="match status" value="1"/>
</dbReference>
<dbReference type="Pfam" id="PF03401">
    <property type="entry name" value="TctC"/>
    <property type="match status" value="1"/>
</dbReference>
<comment type="similarity">
    <text evidence="1">Belongs to the UPF0065 (bug) family.</text>
</comment>
<gene>
    <name evidence="3" type="ORF">ABIE13_001824</name>
</gene>
<name>A0ABV2Q6T1_9BURK</name>
<keyword evidence="2" id="KW-0732">Signal</keyword>
<evidence type="ECO:0000256" key="2">
    <source>
        <dbReference type="SAM" id="SignalP"/>
    </source>
</evidence>
<dbReference type="Gene3D" id="3.40.190.150">
    <property type="entry name" value="Bordetella uptake gene, domain 1"/>
    <property type="match status" value="1"/>
</dbReference>
<keyword evidence="4" id="KW-1185">Reference proteome</keyword>